<evidence type="ECO:0000256" key="1">
    <source>
        <dbReference type="ARBA" id="ARBA00022614"/>
    </source>
</evidence>
<dbReference type="InterPro" id="IPR032675">
    <property type="entry name" value="LRR_dom_sf"/>
</dbReference>
<dbReference type="Proteomes" id="UP000014074">
    <property type="component" value="Unassembled WGS sequence"/>
</dbReference>
<proteinExistence type="predicted"/>
<evidence type="ECO:0000313" key="4">
    <source>
        <dbReference type="EMBL" id="EON96255.1"/>
    </source>
</evidence>
<reference evidence="5" key="1">
    <citation type="journal article" date="2013" name="Genome Announc.">
        <title>Draft genome sequence of the ascomycete Phaeoacremonium aleophilum strain UCR-PA7, a causal agent of the esca disease complex in grapevines.</title>
        <authorList>
            <person name="Blanco-Ulate B."/>
            <person name="Rolshausen P."/>
            <person name="Cantu D."/>
        </authorList>
    </citation>
    <scope>NUCLEOTIDE SEQUENCE [LARGE SCALE GENOMIC DNA]</scope>
    <source>
        <strain evidence="5">UCR-PA7</strain>
    </source>
</reference>
<keyword evidence="5" id="KW-1185">Reference proteome</keyword>
<dbReference type="PANTHER" id="PTHR47566">
    <property type="match status" value="1"/>
</dbReference>
<dbReference type="InterPro" id="IPR003591">
    <property type="entry name" value="Leu-rich_rpt_typical-subtyp"/>
</dbReference>
<dbReference type="SMART" id="SM00369">
    <property type="entry name" value="LRR_TYP"/>
    <property type="match status" value="7"/>
</dbReference>
<evidence type="ECO:0000256" key="3">
    <source>
        <dbReference type="SAM" id="MobiDB-lite"/>
    </source>
</evidence>
<sequence>MLNEFCGSLVRVDASDNVIRNLDGVPTSVREFKITNNHLSDLTSWGHLMNLQYVDVSNNDIKSLSVFRDMVHLRGLVADNNNLTSLDGILYHDGLQALRARGNLIESVDFDATALQRLTELDLEGNRITKLENLDQLGSLEVLNLKGNQLDDLQLDQAQPMTSLRRLTITDNNFNSLDVRLMPSLKLLHADRNCIARLTGLSKVRRLDSLSLREQRGPTALDMSFLQSAYEVRKLFLSGNRLEAFDPRIDFLSLQLLDLANCGLQSLPEDLGEMMPNLRALNLNFNALTDINCLRCIPRLKRLLLAGNRLAHSLSVVEVMAEFPFLSEVDLRDNPITQGFYAPLQVLVHGDTADAVDLFRLPDADAERDATYCNRLDLDTRIRRRLYEHVFVERCQWLKKLDGLRLRRDICEVKDSIWKELAARGLVLNKDGTRIDPTDYEGVEDPKENGTMEESRWHAEDSFA</sequence>
<evidence type="ECO:0000256" key="2">
    <source>
        <dbReference type="ARBA" id="ARBA00022737"/>
    </source>
</evidence>
<organism evidence="4 5">
    <name type="scientific">Phaeoacremonium minimum (strain UCR-PA7)</name>
    <name type="common">Esca disease fungus</name>
    <name type="synonym">Togninia minima</name>
    <dbReference type="NCBI Taxonomy" id="1286976"/>
    <lineage>
        <taxon>Eukaryota</taxon>
        <taxon>Fungi</taxon>
        <taxon>Dikarya</taxon>
        <taxon>Ascomycota</taxon>
        <taxon>Pezizomycotina</taxon>
        <taxon>Sordariomycetes</taxon>
        <taxon>Sordariomycetidae</taxon>
        <taxon>Togniniales</taxon>
        <taxon>Togniniaceae</taxon>
        <taxon>Phaeoacremonium</taxon>
    </lineage>
</organism>
<protein>
    <submittedName>
        <fullName evidence="4">Putative conserved leucine-rich repeat protein</fullName>
    </submittedName>
</protein>
<dbReference type="SUPFAM" id="SSF52058">
    <property type="entry name" value="L domain-like"/>
    <property type="match status" value="1"/>
</dbReference>
<dbReference type="eggNOG" id="KOG0531">
    <property type="taxonomic scope" value="Eukaryota"/>
</dbReference>
<dbReference type="InterPro" id="IPR052574">
    <property type="entry name" value="CDIRP"/>
</dbReference>
<accession>R8BAA7</accession>
<dbReference type="EMBL" id="KB933350">
    <property type="protein sequence ID" value="EON96255.1"/>
    <property type="molecule type" value="Genomic_DNA"/>
</dbReference>
<name>R8BAA7_PHAM7</name>
<keyword evidence="1" id="KW-0433">Leucine-rich repeat</keyword>
<feature type="region of interest" description="Disordered" evidence="3">
    <location>
        <begin position="437"/>
        <end position="464"/>
    </location>
</feature>
<dbReference type="PROSITE" id="PS51450">
    <property type="entry name" value="LRR"/>
    <property type="match status" value="4"/>
</dbReference>
<dbReference type="GO" id="GO:0035591">
    <property type="term" value="F:signaling adaptor activity"/>
    <property type="evidence" value="ECO:0007669"/>
    <property type="project" value="TreeGrafter"/>
</dbReference>
<dbReference type="InterPro" id="IPR001611">
    <property type="entry name" value="Leu-rich_rpt"/>
</dbReference>
<dbReference type="SMART" id="SM00365">
    <property type="entry name" value="LRR_SD22"/>
    <property type="match status" value="1"/>
</dbReference>
<dbReference type="Pfam" id="PF13855">
    <property type="entry name" value="LRR_8"/>
    <property type="match status" value="2"/>
</dbReference>
<keyword evidence="2" id="KW-0677">Repeat</keyword>
<dbReference type="GO" id="GO:1902412">
    <property type="term" value="P:regulation of mitotic cytokinesis"/>
    <property type="evidence" value="ECO:0007669"/>
    <property type="project" value="TreeGrafter"/>
</dbReference>
<dbReference type="KEGG" id="tmn:UCRPA7_8206"/>
<dbReference type="AlphaFoldDB" id="R8BAA7"/>
<dbReference type="GO" id="GO:0061499">
    <property type="term" value="C:outer plaque of mitotic spindle pole body"/>
    <property type="evidence" value="ECO:0007669"/>
    <property type="project" value="TreeGrafter"/>
</dbReference>
<dbReference type="HOGENOM" id="CLU_008915_1_0_1"/>
<dbReference type="GeneID" id="19329038"/>
<dbReference type="PANTHER" id="PTHR47566:SF1">
    <property type="entry name" value="PROTEIN NUD1"/>
    <property type="match status" value="1"/>
</dbReference>
<feature type="compositionally biased region" description="Basic and acidic residues" evidence="3">
    <location>
        <begin position="444"/>
        <end position="464"/>
    </location>
</feature>
<evidence type="ECO:0000313" key="5">
    <source>
        <dbReference type="Proteomes" id="UP000014074"/>
    </source>
</evidence>
<dbReference type="RefSeq" id="XP_007918916.1">
    <property type="nucleotide sequence ID" value="XM_007920725.1"/>
</dbReference>
<dbReference type="OrthoDB" id="7451790at2759"/>
<dbReference type="Gene3D" id="3.80.10.10">
    <property type="entry name" value="Ribonuclease Inhibitor"/>
    <property type="match status" value="2"/>
</dbReference>
<gene>
    <name evidence="4" type="ORF">UCRPA7_8206</name>
</gene>
<dbReference type="GO" id="GO:0031028">
    <property type="term" value="P:septation initiation signaling"/>
    <property type="evidence" value="ECO:0007669"/>
    <property type="project" value="TreeGrafter"/>
</dbReference>